<dbReference type="InterPro" id="IPR016032">
    <property type="entry name" value="Sig_transdc_resp-reg_C-effctor"/>
</dbReference>
<evidence type="ECO:0000256" key="3">
    <source>
        <dbReference type="ARBA" id="ARBA00023163"/>
    </source>
</evidence>
<dbReference type="InterPro" id="IPR036693">
    <property type="entry name" value="TF_LuxR_autoind-bd_dom_sf"/>
</dbReference>
<feature type="domain" description="HTH luxR-type" evidence="4">
    <location>
        <begin position="189"/>
        <end position="254"/>
    </location>
</feature>
<dbReference type="OrthoDB" id="7345476at2"/>
<dbReference type="InterPro" id="IPR000792">
    <property type="entry name" value="Tscrpt_reg_LuxR_C"/>
</dbReference>
<sequence length="264" mass="29267">MRLESMTQIDKVDGSSKDLFSCMSVFTNIRSTDALAAGLEKVARVYGFDWYQLILGDSSGSEMNVSPIASNLPPTWWKQYKDKKFSRIDPVFTHCRLRSTPVIWWGTSKVTMAVRVSPDRLMAQAARSGIGSGISFPLRGANSEWGVLSLMCRDALTHSQCRIESALAPVRLLADVVFEAACLSKRNFVVSGARSMTNREDECLSWCAQGKTSWEIAQILGISERTVLFHMQNVSRKLGVANRAQAVAKAISELNWSIRSDPPP</sequence>
<dbReference type="EMBL" id="VHSH01000001">
    <property type="protein sequence ID" value="TQV83319.1"/>
    <property type="molecule type" value="Genomic_DNA"/>
</dbReference>
<keyword evidence="3" id="KW-0804">Transcription</keyword>
<protein>
    <submittedName>
        <fullName evidence="5">LuxR family transcriptional regulator</fullName>
    </submittedName>
</protein>
<dbReference type="Proteomes" id="UP000315252">
    <property type="component" value="Unassembled WGS sequence"/>
</dbReference>
<accession>A0A545U1F6</accession>
<evidence type="ECO:0000313" key="5">
    <source>
        <dbReference type="EMBL" id="TQV83319.1"/>
    </source>
</evidence>
<dbReference type="GO" id="GO:0006355">
    <property type="term" value="P:regulation of DNA-templated transcription"/>
    <property type="evidence" value="ECO:0007669"/>
    <property type="project" value="InterPro"/>
</dbReference>
<dbReference type="InterPro" id="IPR005143">
    <property type="entry name" value="TF_LuxR_autoind-bd_dom"/>
</dbReference>
<organism evidence="5 6">
    <name type="scientific">Denitrobaculum tricleocarpae</name>
    <dbReference type="NCBI Taxonomy" id="2591009"/>
    <lineage>
        <taxon>Bacteria</taxon>
        <taxon>Pseudomonadati</taxon>
        <taxon>Pseudomonadota</taxon>
        <taxon>Alphaproteobacteria</taxon>
        <taxon>Rhodospirillales</taxon>
        <taxon>Rhodospirillaceae</taxon>
        <taxon>Denitrobaculum</taxon>
    </lineage>
</organism>
<dbReference type="Gene3D" id="1.10.10.10">
    <property type="entry name" value="Winged helix-like DNA-binding domain superfamily/Winged helix DNA-binding domain"/>
    <property type="match status" value="1"/>
</dbReference>
<dbReference type="PANTHER" id="PTHR44688">
    <property type="entry name" value="DNA-BINDING TRANSCRIPTIONAL ACTIVATOR DEVR_DOSR"/>
    <property type="match status" value="1"/>
</dbReference>
<evidence type="ECO:0000256" key="1">
    <source>
        <dbReference type="ARBA" id="ARBA00023015"/>
    </source>
</evidence>
<dbReference type="Pfam" id="PF03472">
    <property type="entry name" value="Autoind_bind"/>
    <property type="match status" value="1"/>
</dbReference>
<dbReference type="PROSITE" id="PS00622">
    <property type="entry name" value="HTH_LUXR_1"/>
    <property type="match status" value="1"/>
</dbReference>
<dbReference type="CDD" id="cd06170">
    <property type="entry name" value="LuxR_C_like"/>
    <property type="match status" value="1"/>
</dbReference>
<dbReference type="SMART" id="SM00421">
    <property type="entry name" value="HTH_LUXR"/>
    <property type="match status" value="1"/>
</dbReference>
<dbReference type="PANTHER" id="PTHR44688:SF16">
    <property type="entry name" value="DNA-BINDING TRANSCRIPTIONAL ACTIVATOR DEVR_DOSR"/>
    <property type="match status" value="1"/>
</dbReference>
<evidence type="ECO:0000256" key="2">
    <source>
        <dbReference type="ARBA" id="ARBA00023125"/>
    </source>
</evidence>
<dbReference type="Pfam" id="PF00196">
    <property type="entry name" value="GerE"/>
    <property type="match status" value="1"/>
</dbReference>
<keyword evidence="2" id="KW-0238">DNA-binding</keyword>
<dbReference type="GO" id="GO:0003677">
    <property type="term" value="F:DNA binding"/>
    <property type="evidence" value="ECO:0007669"/>
    <property type="project" value="UniProtKB-KW"/>
</dbReference>
<dbReference type="Gene3D" id="3.30.450.80">
    <property type="entry name" value="Transcription factor LuxR-like, autoinducer-binding domain"/>
    <property type="match status" value="1"/>
</dbReference>
<evidence type="ECO:0000313" key="6">
    <source>
        <dbReference type="Proteomes" id="UP000315252"/>
    </source>
</evidence>
<gene>
    <name evidence="5" type="ORF">FKG95_01600</name>
</gene>
<reference evidence="5 6" key="1">
    <citation type="submission" date="2019-06" db="EMBL/GenBank/DDBJ databases">
        <title>Whole genome sequence for Rhodospirillaceae sp. R148.</title>
        <authorList>
            <person name="Wang G."/>
        </authorList>
    </citation>
    <scope>NUCLEOTIDE SEQUENCE [LARGE SCALE GENOMIC DNA]</scope>
    <source>
        <strain evidence="5 6">R148</strain>
    </source>
</reference>
<keyword evidence="1" id="KW-0805">Transcription regulation</keyword>
<dbReference type="InterPro" id="IPR036388">
    <property type="entry name" value="WH-like_DNA-bd_sf"/>
</dbReference>
<dbReference type="SUPFAM" id="SSF46894">
    <property type="entry name" value="C-terminal effector domain of the bipartite response regulators"/>
    <property type="match status" value="1"/>
</dbReference>
<proteinExistence type="predicted"/>
<dbReference type="PROSITE" id="PS50043">
    <property type="entry name" value="HTH_LUXR_2"/>
    <property type="match status" value="1"/>
</dbReference>
<name>A0A545U1F6_9PROT</name>
<evidence type="ECO:0000259" key="4">
    <source>
        <dbReference type="PROSITE" id="PS50043"/>
    </source>
</evidence>
<dbReference type="SUPFAM" id="SSF75516">
    <property type="entry name" value="Pheromone-binding domain of LuxR-like quorum-sensing transcription factors"/>
    <property type="match status" value="1"/>
</dbReference>
<dbReference type="PRINTS" id="PR00038">
    <property type="entry name" value="HTHLUXR"/>
</dbReference>
<comment type="caution">
    <text evidence="5">The sequence shown here is derived from an EMBL/GenBank/DDBJ whole genome shotgun (WGS) entry which is preliminary data.</text>
</comment>
<dbReference type="AlphaFoldDB" id="A0A545U1F6"/>
<keyword evidence="6" id="KW-1185">Reference proteome</keyword>